<comment type="similarity">
    <text evidence="1">Belongs to the RelA/SpoT family.</text>
</comment>
<dbReference type="InterPro" id="IPR043519">
    <property type="entry name" value="NT_sf"/>
</dbReference>
<gene>
    <name evidence="3" type="ORF">IPP58_09315</name>
</gene>
<dbReference type="SMART" id="SM00954">
    <property type="entry name" value="RelA_SpoT"/>
    <property type="match status" value="1"/>
</dbReference>
<dbReference type="InterPro" id="IPR007685">
    <property type="entry name" value="RelA_SpoT"/>
</dbReference>
<protein>
    <submittedName>
        <fullName evidence="3">Bifunctional (P)ppGpp synthetase/guanosine-3',5'-bis(Diphosphate) 3'-pyrophosphohydrolase</fullName>
    </submittedName>
</protein>
<feature type="domain" description="TGS" evidence="2">
    <location>
        <begin position="106"/>
        <end position="167"/>
    </location>
</feature>
<dbReference type="Gene3D" id="3.30.460.10">
    <property type="entry name" value="Beta Polymerase, domain 2"/>
    <property type="match status" value="1"/>
</dbReference>
<reference evidence="3" key="1">
    <citation type="submission" date="2020-10" db="EMBL/GenBank/DDBJ databases">
        <title>Connecting structure to function with the recovery of over 1000 high-quality activated sludge metagenome-assembled genomes encoding full-length rRNA genes using long-read sequencing.</title>
        <authorList>
            <person name="Singleton C.M."/>
            <person name="Petriglieri F."/>
            <person name="Kristensen J.M."/>
            <person name="Kirkegaard R.H."/>
            <person name="Michaelsen T.Y."/>
            <person name="Andersen M.H."/>
            <person name="Karst S.M."/>
            <person name="Dueholm M.S."/>
            <person name="Nielsen P.H."/>
            <person name="Albertsen M."/>
        </authorList>
    </citation>
    <scope>NUCLEOTIDE SEQUENCE</scope>
    <source>
        <strain evidence="3">Skiv_18-Q3-R9-52_MAXAC.067</strain>
    </source>
</reference>
<dbReference type="InterPro" id="IPR004095">
    <property type="entry name" value="TGS"/>
</dbReference>
<dbReference type="Gene3D" id="3.10.20.30">
    <property type="match status" value="1"/>
</dbReference>
<dbReference type="GO" id="GO:0015969">
    <property type="term" value="P:guanosine tetraphosphate metabolic process"/>
    <property type="evidence" value="ECO:0007669"/>
    <property type="project" value="InterPro"/>
</dbReference>
<evidence type="ECO:0000256" key="1">
    <source>
        <dbReference type="ARBA" id="ARBA00007476"/>
    </source>
</evidence>
<dbReference type="PANTHER" id="PTHR21262:SF31">
    <property type="entry name" value="GTP PYROPHOSPHOKINASE"/>
    <property type="match status" value="1"/>
</dbReference>
<organism evidence="3 4">
    <name type="scientific">Candidatus Geothrix skivensis</name>
    <dbReference type="NCBI Taxonomy" id="2954439"/>
    <lineage>
        <taxon>Bacteria</taxon>
        <taxon>Pseudomonadati</taxon>
        <taxon>Acidobacteriota</taxon>
        <taxon>Holophagae</taxon>
        <taxon>Holophagales</taxon>
        <taxon>Holophagaceae</taxon>
        <taxon>Geothrix</taxon>
    </lineage>
</organism>
<dbReference type="CDD" id="cd05399">
    <property type="entry name" value="NT_Rel-Spo_like"/>
    <property type="match status" value="1"/>
</dbReference>
<dbReference type="Proteomes" id="UP000886657">
    <property type="component" value="Unassembled WGS sequence"/>
</dbReference>
<dbReference type="PANTHER" id="PTHR21262">
    <property type="entry name" value="GUANOSINE-3',5'-BIS DIPHOSPHATE 3'-PYROPHOSPHOHYDROLASE"/>
    <property type="match status" value="1"/>
</dbReference>
<dbReference type="AlphaFoldDB" id="A0A9D7XHZ6"/>
<dbReference type="SUPFAM" id="SSF81271">
    <property type="entry name" value="TGS-like"/>
    <property type="match status" value="1"/>
</dbReference>
<dbReference type="EMBL" id="JADKIO010000006">
    <property type="protein sequence ID" value="MBK9796682.1"/>
    <property type="molecule type" value="Genomic_DNA"/>
</dbReference>
<comment type="caution">
    <text evidence="3">The sequence shown here is derived from an EMBL/GenBank/DDBJ whole genome shotgun (WGS) entry which is preliminary data.</text>
</comment>
<dbReference type="InterPro" id="IPR012676">
    <property type="entry name" value="TGS-like"/>
</dbReference>
<dbReference type="InterPro" id="IPR012675">
    <property type="entry name" value="Beta-grasp_dom_sf"/>
</dbReference>
<evidence type="ECO:0000259" key="2">
    <source>
        <dbReference type="PROSITE" id="PS51880"/>
    </source>
</evidence>
<dbReference type="Pfam" id="PF04607">
    <property type="entry name" value="RelA_SpoT"/>
    <property type="match status" value="1"/>
</dbReference>
<dbReference type="InterPro" id="IPR033655">
    <property type="entry name" value="TGS_RelA/SpoT"/>
</dbReference>
<dbReference type="PROSITE" id="PS51880">
    <property type="entry name" value="TGS"/>
    <property type="match status" value="1"/>
</dbReference>
<dbReference type="Pfam" id="PF02824">
    <property type="entry name" value="TGS"/>
    <property type="match status" value="1"/>
</dbReference>
<evidence type="ECO:0000313" key="4">
    <source>
        <dbReference type="Proteomes" id="UP000886657"/>
    </source>
</evidence>
<name>A0A9D7XHZ6_9BACT</name>
<dbReference type="GO" id="GO:0005886">
    <property type="term" value="C:plasma membrane"/>
    <property type="evidence" value="ECO:0007669"/>
    <property type="project" value="TreeGrafter"/>
</dbReference>
<dbReference type="SUPFAM" id="SSF81301">
    <property type="entry name" value="Nucleotidyltransferase"/>
    <property type="match status" value="1"/>
</dbReference>
<dbReference type="CDD" id="cd01668">
    <property type="entry name" value="TGS_RSH"/>
    <property type="match status" value="1"/>
</dbReference>
<accession>A0A9D7XHZ6</accession>
<sequence>MHGLFKPVPGKFKDYISLPKENGYQSIHTTVLMGSGDLFEVQIRTEEMHVHAEAGIASHWTYKDGRIANRSEINQATFLRRMVELHQDAQDSRDLVANLRGELTFNRIQVFTPKGDLRSLVENSTPVDFAYAIHTQVGHRCVGAKVNGRIVPLKHTLLNGDRVEILTRPDHKPSRDWLGFVKSAGAKSRIQAFIREEERAHAITQGKERLEREARTMGVRLDDAESHVKLEARLVELKLANWEAAYAALGFRPHHGPQAH</sequence>
<dbReference type="FunFam" id="3.10.20.30:FF:000002">
    <property type="entry name" value="GTP pyrophosphokinase (RelA/SpoT)"/>
    <property type="match status" value="1"/>
</dbReference>
<evidence type="ECO:0000313" key="3">
    <source>
        <dbReference type="EMBL" id="MBK9796682.1"/>
    </source>
</evidence>
<proteinExistence type="inferred from homology"/>